<evidence type="ECO:0000313" key="1">
    <source>
        <dbReference type="EMBL" id="KAK4749901.1"/>
    </source>
</evidence>
<keyword evidence="2" id="KW-1185">Reference proteome</keyword>
<accession>A0AAN7JET6</accession>
<dbReference type="EMBL" id="JAXIOK010000018">
    <property type="protein sequence ID" value="KAK4749901.1"/>
    <property type="molecule type" value="Genomic_DNA"/>
</dbReference>
<comment type="caution">
    <text evidence="1">The sequence shown here is derived from an EMBL/GenBank/DDBJ whole genome shotgun (WGS) entry which is preliminary data.</text>
</comment>
<sequence>MPASLSILAFAKVGLSLDQQRSVRAFLANLNNFISGFSMFEQTNYEFELQKLERDQMFFAMKKSHKAHLLKTQLLEALTEGQELKKRMDEVNSRMEKLIS</sequence>
<proteinExistence type="predicted"/>
<evidence type="ECO:0000313" key="2">
    <source>
        <dbReference type="Proteomes" id="UP001345219"/>
    </source>
</evidence>
<dbReference type="AlphaFoldDB" id="A0AAN7JET6"/>
<organism evidence="1 2">
    <name type="scientific">Trapa incisa</name>
    <dbReference type="NCBI Taxonomy" id="236973"/>
    <lineage>
        <taxon>Eukaryota</taxon>
        <taxon>Viridiplantae</taxon>
        <taxon>Streptophyta</taxon>
        <taxon>Embryophyta</taxon>
        <taxon>Tracheophyta</taxon>
        <taxon>Spermatophyta</taxon>
        <taxon>Magnoliopsida</taxon>
        <taxon>eudicotyledons</taxon>
        <taxon>Gunneridae</taxon>
        <taxon>Pentapetalae</taxon>
        <taxon>rosids</taxon>
        <taxon>malvids</taxon>
        <taxon>Myrtales</taxon>
        <taxon>Lythraceae</taxon>
        <taxon>Trapa</taxon>
    </lineage>
</organism>
<protein>
    <submittedName>
        <fullName evidence="1">Uncharacterized protein</fullName>
    </submittedName>
</protein>
<dbReference type="Proteomes" id="UP001345219">
    <property type="component" value="Chromosome 21"/>
</dbReference>
<name>A0AAN7JET6_9MYRT</name>
<gene>
    <name evidence="1" type="ORF">SAY87_027350</name>
</gene>
<reference evidence="1 2" key="1">
    <citation type="journal article" date="2023" name="Hortic Res">
        <title>Pangenome of water caltrop reveals structural variations and asymmetric subgenome divergence after allopolyploidization.</title>
        <authorList>
            <person name="Zhang X."/>
            <person name="Chen Y."/>
            <person name="Wang L."/>
            <person name="Yuan Y."/>
            <person name="Fang M."/>
            <person name="Shi L."/>
            <person name="Lu R."/>
            <person name="Comes H.P."/>
            <person name="Ma Y."/>
            <person name="Chen Y."/>
            <person name="Huang G."/>
            <person name="Zhou Y."/>
            <person name="Zheng Z."/>
            <person name="Qiu Y."/>
        </authorList>
    </citation>
    <scope>NUCLEOTIDE SEQUENCE [LARGE SCALE GENOMIC DNA]</scope>
    <source>
        <tissue evidence="1">Roots</tissue>
    </source>
</reference>